<dbReference type="EMBL" id="HBUF01346531">
    <property type="protein sequence ID" value="CAG6709922.1"/>
    <property type="molecule type" value="Transcribed_RNA"/>
</dbReference>
<proteinExistence type="predicted"/>
<evidence type="ECO:0000313" key="2">
    <source>
        <dbReference type="EMBL" id="CAG6657236.1"/>
    </source>
</evidence>
<evidence type="ECO:0000256" key="1">
    <source>
        <dbReference type="SAM" id="MobiDB-lite"/>
    </source>
</evidence>
<accession>A0A8D8RYE8</accession>
<dbReference type="EMBL" id="HBUF01346532">
    <property type="protein sequence ID" value="CAG6709925.1"/>
    <property type="molecule type" value="Transcribed_RNA"/>
</dbReference>
<dbReference type="EMBL" id="HBUF01187638">
    <property type="protein sequence ID" value="CAG6657230.1"/>
    <property type="molecule type" value="Transcribed_RNA"/>
</dbReference>
<dbReference type="EMBL" id="HBUF01346530">
    <property type="protein sequence ID" value="CAG6709920.1"/>
    <property type="molecule type" value="Transcribed_RNA"/>
</dbReference>
<dbReference type="EMBL" id="HBUF01187640">
    <property type="protein sequence ID" value="CAG6657234.1"/>
    <property type="molecule type" value="Transcribed_RNA"/>
</dbReference>
<dbReference type="AlphaFoldDB" id="A0A8D8RYE8"/>
<dbReference type="EMBL" id="HBUF01037418">
    <property type="protein sequence ID" value="CAG6616951.1"/>
    <property type="molecule type" value="Transcribed_RNA"/>
</dbReference>
<name>A0A8D8RYE8_9HEMI</name>
<reference evidence="2" key="1">
    <citation type="submission" date="2021-05" db="EMBL/GenBank/DDBJ databases">
        <authorList>
            <person name="Alioto T."/>
            <person name="Alioto T."/>
            <person name="Gomez Garrido J."/>
        </authorList>
    </citation>
    <scope>NUCLEOTIDE SEQUENCE</scope>
</reference>
<dbReference type="EMBL" id="HBUF01562972">
    <property type="protein sequence ID" value="CAG6763229.1"/>
    <property type="molecule type" value="Transcribed_RNA"/>
</dbReference>
<dbReference type="EMBL" id="HBUF01346533">
    <property type="protein sequence ID" value="CAG6709927.1"/>
    <property type="molecule type" value="Transcribed_RNA"/>
</dbReference>
<dbReference type="EMBL" id="HBUF01187639">
    <property type="protein sequence ID" value="CAG6657232.1"/>
    <property type="molecule type" value="Transcribed_RNA"/>
</dbReference>
<feature type="region of interest" description="Disordered" evidence="1">
    <location>
        <begin position="83"/>
        <end position="102"/>
    </location>
</feature>
<dbReference type="EMBL" id="HBUF01187641">
    <property type="protein sequence ID" value="CAG6657236.1"/>
    <property type="molecule type" value="Transcribed_RNA"/>
</dbReference>
<dbReference type="EMBL" id="HBUF01562971">
    <property type="protein sequence ID" value="CAG6763227.1"/>
    <property type="molecule type" value="Transcribed_RNA"/>
</dbReference>
<protein>
    <submittedName>
        <fullName evidence="2">Uncharacterized protein</fullName>
    </submittedName>
</protein>
<organism evidence="2">
    <name type="scientific">Cacopsylla melanoneura</name>
    <dbReference type="NCBI Taxonomy" id="428564"/>
    <lineage>
        <taxon>Eukaryota</taxon>
        <taxon>Metazoa</taxon>
        <taxon>Ecdysozoa</taxon>
        <taxon>Arthropoda</taxon>
        <taxon>Hexapoda</taxon>
        <taxon>Insecta</taxon>
        <taxon>Pterygota</taxon>
        <taxon>Neoptera</taxon>
        <taxon>Paraneoptera</taxon>
        <taxon>Hemiptera</taxon>
        <taxon>Sternorrhyncha</taxon>
        <taxon>Psylloidea</taxon>
        <taxon>Psyllidae</taxon>
        <taxon>Psyllinae</taxon>
        <taxon>Cacopsylla</taxon>
    </lineage>
</organism>
<dbReference type="EMBL" id="HBUF01562970">
    <property type="protein sequence ID" value="CAG6763225.1"/>
    <property type="molecule type" value="Transcribed_RNA"/>
</dbReference>
<dbReference type="EMBL" id="HBUF01562973">
    <property type="protein sequence ID" value="CAG6763231.1"/>
    <property type="molecule type" value="Transcribed_RNA"/>
</dbReference>
<sequence>MWGSVVQTISADQSKSGTGILKMLSLFAMVNDRSAPCPNWLRDSLKWLTKLSPENCQENPWITKSWHLRFLNPIFADVTASKRAESTRANHPRRMIGPGLWP</sequence>
<dbReference type="EMBL" id="HBUF01037420">
    <property type="protein sequence ID" value="CAG6616955.1"/>
    <property type="molecule type" value="Transcribed_RNA"/>
</dbReference>
<dbReference type="EMBL" id="HBUF01037419">
    <property type="protein sequence ID" value="CAG6616953.1"/>
    <property type="molecule type" value="Transcribed_RNA"/>
</dbReference>
<dbReference type="EMBL" id="HBUF01562969">
    <property type="protein sequence ID" value="CAG6763223.1"/>
    <property type="molecule type" value="Transcribed_RNA"/>
</dbReference>